<sequence length="471" mass="51733">MPPPTTVEEMLDRVRRSGIIPSERLEQFLTQQSQFPTTPSELLERLQAAGLITAFHAEKLAAGKYKGFILGSYLILEQIGSGGMGQVFLAEHVRMQRLVALKVLPPHAYDDNTARTRFFREARAAAQLDHPNIVRIYDLCEEGRLLFLVLEYVDGTSLQHIVARHGPLPVSLACDYIRQAAFGLLHATELGFVHRDIKPANLLLDRHGIIKILDFGLVRSLHDGDGGITRRLDNAVLGTADYVAPEQAIDSSTVDVRADLYSLGATFYFLLAGHPLFPEGKTAQKLLWQQMREPTPIHEIRPEVPRELSDILHRLLRKKPEERYQHPTELLEALAPFVPAEVPLPDPAWFPDRTGRVAARLSTNPGPASFAGSASQVLVAALRSNPPSFAGPPSSGIRPQPRPAAPTTSSLSFEETQPAAPRPQPSSVVAAPVHAPSPPPPTSPYVRLVILILSAALFLALVTIIILLLFR</sequence>
<dbReference type="InterPro" id="IPR008271">
    <property type="entry name" value="Ser/Thr_kinase_AS"/>
</dbReference>
<keyword evidence="1" id="KW-0808">Transferase</keyword>
<evidence type="ECO:0000313" key="9">
    <source>
        <dbReference type="EMBL" id="MBA2226531.1"/>
    </source>
</evidence>
<gene>
    <name evidence="9" type="ORF">H0921_10205</name>
</gene>
<evidence type="ECO:0000313" key="10">
    <source>
        <dbReference type="Proteomes" id="UP000542342"/>
    </source>
</evidence>
<evidence type="ECO:0000259" key="8">
    <source>
        <dbReference type="PROSITE" id="PS50011"/>
    </source>
</evidence>
<evidence type="ECO:0000256" key="1">
    <source>
        <dbReference type="ARBA" id="ARBA00022679"/>
    </source>
</evidence>
<evidence type="ECO:0000256" key="3">
    <source>
        <dbReference type="ARBA" id="ARBA00022777"/>
    </source>
</evidence>
<dbReference type="GO" id="GO:0004674">
    <property type="term" value="F:protein serine/threonine kinase activity"/>
    <property type="evidence" value="ECO:0007669"/>
    <property type="project" value="TreeGrafter"/>
</dbReference>
<keyword evidence="7" id="KW-0812">Transmembrane</keyword>
<dbReference type="SMART" id="SM00220">
    <property type="entry name" value="S_TKc"/>
    <property type="match status" value="1"/>
</dbReference>
<evidence type="ECO:0000256" key="5">
    <source>
        <dbReference type="PROSITE-ProRule" id="PRU10141"/>
    </source>
</evidence>
<proteinExistence type="predicted"/>
<organism evidence="9 10">
    <name type="scientific">Thermogemmata fonticola</name>
    <dbReference type="NCBI Taxonomy" id="2755323"/>
    <lineage>
        <taxon>Bacteria</taxon>
        <taxon>Pseudomonadati</taxon>
        <taxon>Planctomycetota</taxon>
        <taxon>Planctomycetia</taxon>
        <taxon>Gemmatales</taxon>
        <taxon>Gemmataceae</taxon>
        <taxon>Thermogemmata</taxon>
    </lineage>
</organism>
<dbReference type="Pfam" id="PF00069">
    <property type="entry name" value="Pkinase"/>
    <property type="match status" value="1"/>
</dbReference>
<dbReference type="PROSITE" id="PS00107">
    <property type="entry name" value="PROTEIN_KINASE_ATP"/>
    <property type="match status" value="1"/>
</dbReference>
<keyword evidence="3 9" id="KW-0418">Kinase</keyword>
<feature type="transmembrane region" description="Helical" evidence="7">
    <location>
        <begin position="445"/>
        <end position="470"/>
    </location>
</feature>
<dbReference type="InterPro" id="IPR011009">
    <property type="entry name" value="Kinase-like_dom_sf"/>
</dbReference>
<feature type="region of interest" description="Disordered" evidence="6">
    <location>
        <begin position="389"/>
        <end position="436"/>
    </location>
</feature>
<dbReference type="PROSITE" id="PS50011">
    <property type="entry name" value="PROTEIN_KINASE_DOM"/>
    <property type="match status" value="1"/>
</dbReference>
<dbReference type="PANTHER" id="PTHR43289">
    <property type="entry name" value="MITOGEN-ACTIVATED PROTEIN KINASE KINASE KINASE 20-RELATED"/>
    <property type="match status" value="1"/>
</dbReference>
<accession>A0A7V8VEL3</accession>
<keyword evidence="7" id="KW-0472">Membrane</keyword>
<dbReference type="GO" id="GO:0005524">
    <property type="term" value="F:ATP binding"/>
    <property type="evidence" value="ECO:0007669"/>
    <property type="project" value="UniProtKB-UniRule"/>
</dbReference>
<protein>
    <submittedName>
        <fullName evidence="9">Protein kinase</fullName>
    </submittedName>
</protein>
<dbReference type="Gene3D" id="1.10.510.10">
    <property type="entry name" value="Transferase(Phosphotransferase) domain 1"/>
    <property type="match status" value="1"/>
</dbReference>
<dbReference type="PANTHER" id="PTHR43289:SF6">
    <property type="entry name" value="SERINE_THREONINE-PROTEIN KINASE NEKL-3"/>
    <property type="match status" value="1"/>
</dbReference>
<comment type="caution">
    <text evidence="9">The sequence shown here is derived from an EMBL/GenBank/DDBJ whole genome shotgun (WGS) entry which is preliminary data.</text>
</comment>
<evidence type="ECO:0000256" key="2">
    <source>
        <dbReference type="ARBA" id="ARBA00022741"/>
    </source>
</evidence>
<dbReference type="RefSeq" id="WP_194537965.1">
    <property type="nucleotide sequence ID" value="NZ_JACEFB010000006.1"/>
</dbReference>
<dbReference type="AlphaFoldDB" id="A0A7V8VEL3"/>
<evidence type="ECO:0000256" key="7">
    <source>
        <dbReference type="SAM" id="Phobius"/>
    </source>
</evidence>
<dbReference type="Gene3D" id="3.30.200.20">
    <property type="entry name" value="Phosphorylase Kinase, domain 1"/>
    <property type="match status" value="1"/>
</dbReference>
<feature type="binding site" evidence="5">
    <location>
        <position position="102"/>
    </location>
    <ligand>
        <name>ATP</name>
        <dbReference type="ChEBI" id="CHEBI:30616"/>
    </ligand>
</feature>
<feature type="domain" description="Protein kinase" evidence="8">
    <location>
        <begin position="73"/>
        <end position="338"/>
    </location>
</feature>
<keyword evidence="10" id="KW-1185">Reference proteome</keyword>
<keyword evidence="4 5" id="KW-0067">ATP-binding</keyword>
<feature type="compositionally biased region" description="Polar residues" evidence="6">
    <location>
        <begin position="406"/>
        <end position="415"/>
    </location>
</feature>
<dbReference type="EMBL" id="JACEFB010000006">
    <property type="protein sequence ID" value="MBA2226531.1"/>
    <property type="molecule type" value="Genomic_DNA"/>
</dbReference>
<name>A0A7V8VEL3_9BACT</name>
<keyword evidence="7" id="KW-1133">Transmembrane helix</keyword>
<dbReference type="Proteomes" id="UP000542342">
    <property type="component" value="Unassembled WGS sequence"/>
</dbReference>
<feature type="compositionally biased region" description="Low complexity" evidence="6">
    <location>
        <begin position="425"/>
        <end position="434"/>
    </location>
</feature>
<evidence type="ECO:0000256" key="4">
    <source>
        <dbReference type="ARBA" id="ARBA00022840"/>
    </source>
</evidence>
<dbReference type="CDD" id="cd14014">
    <property type="entry name" value="STKc_PknB_like"/>
    <property type="match status" value="1"/>
</dbReference>
<evidence type="ECO:0000256" key="6">
    <source>
        <dbReference type="SAM" id="MobiDB-lite"/>
    </source>
</evidence>
<dbReference type="PROSITE" id="PS00108">
    <property type="entry name" value="PROTEIN_KINASE_ST"/>
    <property type="match status" value="1"/>
</dbReference>
<dbReference type="InterPro" id="IPR017441">
    <property type="entry name" value="Protein_kinase_ATP_BS"/>
</dbReference>
<keyword evidence="2 5" id="KW-0547">Nucleotide-binding</keyword>
<dbReference type="SUPFAM" id="SSF56112">
    <property type="entry name" value="Protein kinase-like (PK-like)"/>
    <property type="match status" value="1"/>
</dbReference>
<dbReference type="InterPro" id="IPR000719">
    <property type="entry name" value="Prot_kinase_dom"/>
</dbReference>
<reference evidence="9 10" key="1">
    <citation type="submission" date="2020-07" db="EMBL/GenBank/DDBJ databases">
        <title>Thermogemmata thermophila gen. nov., sp. nov., a novel moderate thermophilic planctomycete from a Kamchatka hot spring.</title>
        <authorList>
            <person name="Elcheninov A.G."/>
            <person name="Podosokorskaya O.A."/>
            <person name="Kovaleva O.L."/>
            <person name="Novikov A."/>
            <person name="Bonch-Osmolovskaya E.A."/>
            <person name="Toshchakov S.V."/>
            <person name="Kublanov I.V."/>
        </authorList>
    </citation>
    <scope>NUCLEOTIDE SEQUENCE [LARGE SCALE GENOMIC DNA]</scope>
    <source>
        <strain evidence="9 10">2918</strain>
    </source>
</reference>